<dbReference type="NCBIfam" id="NF033179">
    <property type="entry name" value="TnsA_like_Actin"/>
    <property type="match status" value="1"/>
</dbReference>
<evidence type="ECO:0008006" key="5">
    <source>
        <dbReference type="Google" id="ProtNLM"/>
    </source>
</evidence>
<organism evidence="2 4">
    <name type="scientific">Parafrankia irregularis</name>
    <dbReference type="NCBI Taxonomy" id="795642"/>
    <lineage>
        <taxon>Bacteria</taxon>
        <taxon>Bacillati</taxon>
        <taxon>Actinomycetota</taxon>
        <taxon>Actinomycetes</taxon>
        <taxon>Frankiales</taxon>
        <taxon>Frankiaceae</taxon>
        <taxon>Parafrankia</taxon>
    </lineage>
</organism>
<dbReference type="EMBL" id="FAOZ01000060">
    <property type="protein sequence ID" value="CUU61178.1"/>
    <property type="molecule type" value="Genomic_DNA"/>
</dbReference>
<proteinExistence type="predicted"/>
<evidence type="ECO:0000313" key="3">
    <source>
        <dbReference type="EMBL" id="CUU61178.1"/>
    </source>
</evidence>
<dbReference type="EMBL" id="FAOZ01000050">
    <property type="protein sequence ID" value="CUU60936.1"/>
    <property type="molecule type" value="Genomic_DNA"/>
</dbReference>
<gene>
    <name evidence="1" type="ORF">Ga0074812_1491</name>
    <name evidence="2" type="ORF">Ga0074812_15036</name>
    <name evidence="3" type="ORF">Ga0074812_16011</name>
</gene>
<dbReference type="EMBL" id="FAOZ01000049">
    <property type="protein sequence ID" value="CUU60857.1"/>
    <property type="molecule type" value="Genomic_DNA"/>
</dbReference>
<evidence type="ECO:0000313" key="1">
    <source>
        <dbReference type="EMBL" id="CUU60857.1"/>
    </source>
</evidence>
<evidence type="ECO:0000313" key="4">
    <source>
        <dbReference type="Proteomes" id="UP000198802"/>
    </source>
</evidence>
<dbReference type="AlphaFoldDB" id="A0A0S4R1N9"/>
<dbReference type="InterPro" id="IPR048000">
    <property type="entry name" value="TnsA-like"/>
</dbReference>
<name>A0A0S4R1N9_9ACTN</name>
<evidence type="ECO:0000313" key="2">
    <source>
        <dbReference type="EMBL" id="CUU60936.1"/>
    </source>
</evidence>
<sequence length="240" mass="26339">MVTDAQLSVRDSTGAVSTYEDLSLVDLAATVAGCPWRVFRWRQGQAHYSGWYWSVTMAGHVVYESRLELARLLLADFDCSVVGIAAQPFCLTAEVDGRLRRHVPDFLLVDPGGLVTVVNVKPAEQLAREKVAEALAWAGQVFTRAGWCHEVWSGAPAAVLGNVRFLAAYRRADRVDAEAVEEIDRTVTGRVALGEVEAGLAGRFAVEVCRPALLHLVWRGVFRVDLDRPLSPVSVLERVV</sequence>
<reference evidence="4" key="2">
    <citation type="submission" date="2015-11" db="EMBL/GenBank/DDBJ databases">
        <authorList>
            <person name="Varghese N."/>
        </authorList>
    </citation>
    <scope>NUCLEOTIDE SEQUENCE [LARGE SCALE GENOMIC DNA]</scope>
    <source>
        <strain evidence="4">DSM 45899</strain>
    </source>
</reference>
<protein>
    <recommendedName>
        <fullName evidence="5">TnsA endonuclease N terminal</fullName>
    </recommendedName>
</protein>
<keyword evidence="4" id="KW-1185">Reference proteome</keyword>
<accession>A0A0S4R1N9</accession>
<dbReference type="Proteomes" id="UP000198802">
    <property type="component" value="Unassembled WGS sequence"/>
</dbReference>
<reference evidence="2" key="1">
    <citation type="submission" date="2015-11" db="EMBL/GenBank/DDBJ databases">
        <authorList>
            <person name="Zhang Y."/>
            <person name="Guo Z."/>
        </authorList>
    </citation>
    <scope>NUCLEOTIDE SEQUENCE [LARGE SCALE GENOMIC DNA]</scope>
    <source>
        <strain evidence="2">DSM 45899</strain>
    </source>
</reference>